<gene>
    <name evidence="2" type="ORF">KUF71_007762</name>
</gene>
<feature type="compositionally biased region" description="Basic residues" evidence="1">
    <location>
        <begin position="22"/>
        <end position="36"/>
    </location>
</feature>
<feature type="region of interest" description="Disordered" evidence="1">
    <location>
        <begin position="1"/>
        <end position="93"/>
    </location>
</feature>
<evidence type="ECO:0000256" key="1">
    <source>
        <dbReference type="SAM" id="MobiDB-lite"/>
    </source>
</evidence>
<dbReference type="Proteomes" id="UP001219518">
    <property type="component" value="Unassembled WGS sequence"/>
</dbReference>
<proteinExistence type="predicted"/>
<dbReference type="AlphaFoldDB" id="A0AAE1HBT2"/>
<sequence length="775" mass="88306">MKRGPYRQYEFRDSQSPVPRASFHRLTHPKLAKKRCRQETELTDPPPPKKRRFCQNLKLQPQPQPQPQPHPEPEPELQLQEDTSPNNCQQDSLQPGMLSEWIVEEETLTTNDIITNDNPEDEEEAFEFNCMDINDSIQTAVSPPDDPDHGSDFDSDDECQAAGLHFTVKDKIKLLLLLATKKKHRLSYSAAECIMSFAGVLSDEVTFFPTKHNMKAAIEQYSEALSVHRVCSNCESYIGPIETETIACNNCDEVIRAQKKKEEGNIFLYLPIEGQLKALLNSGVSEKLVKPEDRKRATHGGYEDIYDGKQYLKVVPNGCLSFNFFGKIVASTSKKSAWPVLVVVNELPMYLRRKHVLMACIWLGDKKPKMSEYLKPFVLECNSLSENGICIKVNNTPITFPIKALIVHPCINHFPVNCFLPSGLFGCGLCYHPGIRMRKGRGYARSYSIQEREYPERTHQETMDLARLAEESGTVRRGVKGVSVLAGIDGFDVIRSIDLDFFHALVNCSKRFCSLWFSKIYAGSPFNISQKLADVDRRLLAITITDDVSRSPRSLLERSDYRGHEWFYWVAFYSIPVLKNILPNRFLNHWALLVHSTALLMQNAVTKSEVAYAERYLRQFNFEIDDLYRAVHVTFSIHLMTHLARSVTEFGQPWTHSAFVFESFNGELKNAVMSSNGVAQQITKHMQLRIALITMRNDLEFAMNDKEKEYLRNVMACGKKLAEPHLKIGSVSLLGTPQEKVLPLDALQALTRATLSPSLMKTEWPSHFDFKKSLL</sequence>
<protein>
    <submittedName>
        <fullName evidence="2">NCK-interacting protein with SH3 domain</fullName>
    </submittedName>
</protein>
<dbReference type="Pfam" id="PF02992">
    <property type="entry name" value="Transposase_21"/>
    <property type="match status" value="1"/>
</dbReference>
<dbReference type="InterPro" id="IPR004242">
    <property type="entry name" value="Transposase_21"/>
</dbReference>
<comment type="caution">
    <text evidence="2">The sequence shown here is derived from an EMBL/GenBank/DDBJ whole genome shotgun (WGS) entry which is preliminary data.</text>
</comment>
<reference evidence="2" key="1">
    <citation type="submission" date="2021-07" db="EMBL/GenBank/DDBJ databases">
        <authorList>
            <person name="Catto M.A."/>
            <person name="Jacobson A."/>
            <person name="Kennedy G."/>
            <person name="Labadie P."/>
            <person name="Hunt B.G."/>
            <person name="Srinivasan R."/>
        </authorList>
    </citation>
    <scope>NUCLEOTIDE SEQUENCE</scope>
    <source>
        <strain evidence="2">PL_HMW_Pooled</strain>
        <tissue evidence="2">Head</tissue>
    </source>
</reference>
<keyword evidence="3" id="KW-1185">Reference proteome</keyword>
<organism evidence="2 3">
    <name type="scientific">Frankliniella fusca</name>
    <dbReference type="NCBI Taxonomy" id="407009"/>
    <lineage>
        <taxon>Eukaryota</taxon>
        <taxon>Metazoa</taxon>
        <taxon>Ecdysozoa</taxon>
        <taxon>Arthropoda</taxon>
        <taxon>Hexapoda</taxon>
        <taxon>Insecta</taxon>
        <taxon>Pterygota</taxon>
        <taxon>Neoptera</taxon>
        <taxon>Paraneoptera</taxon>
        <taxon>Thysanoptera</taxon>
        <taxon>Terebrantia</taxon>
        <taxon>Thripoidea</taxon>
        <taxon>Thripidae</taxon>
        <taxon>Frankliniella</taxon>
    </lineage>
</organism>
<dbReference type="PANTHER" id="PTHR46579">
    <property type="entry name" value="F5/8 TYPE C DOMAIN-CONTAINING PROTEIN-RELATED"/>
    <property type="match status" value="1"/>
</dbReference>
<evidence type="ECO:0000313" key="3">
    <source>
        <dbReference type="Proteomes" id="UP001219518"/>
    </source>
</evidence>
<dbReference type="EMBL" id="JAHWGI010000949">
    <property type="protein sequence ID" value="KAK3918509.1"/>
    <property type="molecule type" value="Genomic_DNA"/>
</dbReference>
<name>A0AAE1HBT2_9NEOP</name>
<feature type="compositionally biased region" description="Polar residues" evidence="1">
    <location>
        <begin position="82"/>
        <end position="93"/>
    </location>
</feature>
<accession>A0AAE1HBT2</accession>
<dbReference type="PANTHER" id="PTHR46579:SF1">
    <property type="entry name" value="F5_8 TYPE C DOMAIN-CONTAINING PROTEIN"/>
    <property type="match status" value="1"/>
</dbReference>
<reference evidence="2" key="2">
    <citation type="journal article" date="2023" name="BMC Genomics">
        <title>Pest status, molecular evolution, and epigenetic factors derived from the genome assembly of Frankliniella fusca, a thysanopteran phytovirus vector.</title>
        <authorList>
            <person name="Catto M.A."/>
            <person name="Labadie P.E."/>
            <person name="Jacobson A.L."/>
            <person name="Kennedy G.G."/>
            <person name="Srinivasan R."/>
            <person name="Hunt B.G."/>
        </authorList>
    </citation>
    <scope>NUCLEOTIDE SEQUENCE</scope>
    <source>
        <strain evidence="2">PL_HMW_Pooled</strain>
    </source>
</reference>
<evidence type="ECO:0000313" key="2">
    <source>
        <dbReference type="EMBL" id="KAK3918509.1"/>
    </source>
</evidence>